<accession>A0A2S4HE75</accession>
<gene>
    <name evidence="1" type="ORF">C0068_13030</name>
</gene>
<organism evidence="1 2">
    <name type="scientific">Zhongshania marina</name>
    <dbReference type="NCBI Taxonomy" id="2304603"/>
    <lineage>
        <taxon>Bacteria</taxon>
        <taxon>Pseudomonadati</taxon>
        <taxon>Pseudomonadota</taxon>
        <taxon>Gammaproteobacteria</taxon>
        <taxon>Cellvibrionales</taxon>
        <taxon>Spongiibacteraceae</taxon>
        <taxon>Zhongshania</taxon>
    </lineage>
</organism>
<sequence length="205" mass="23667">MIRSVFFHINPRMWFAYVRNKDNRTVHESAKLTAVSALVHNFIMKAGQGYSGQISIWLRRLMRNTKLMTYGEQKEFAKELVKNEIEDINANPWGYCLLKTRTRERAKCATGGEPQRHNAAPDICLGCANNLMQEDNSDWNLLHIQAHVEALRNPDVPKSFKLASYDIVSKVARHVRAINPAHEALNEIDELINNFERVQYNVEVF</sequence>
<reference evidence="1" key="1">
    <citation type="submission" date="2018-01" db="EMBL/GenBank/DDBJ databases">
        <authorList>
            <person name="Yu X.-D."/>
        </authorList>
    </citation>
    <scope>NUCLEOTIDE SEQUENCE</scope>
    <source>
        <strain evidence="1">ZX-21</strain>
    </source>
</reference>
<protein>
    <submittedName>
        <fullName evidence="1">Uncharacterized protein</fullName>
    </submittedName>
</protein>
<dbReference type="Proteomes" id="UP000237222">
    <property type="component" value="Unassembled WGS sequence"/>
</dbReference>
<proteinExistence type="predicted"/>
<name>A0A2S4HE75_9GAMM</name>
<evidence type="ECO:0000313" key="1">
    <source>
        <dbReference type="EMBL" id="POP52294.1"/>
    </source>
</evidence>
<evidence type="ECO:0000313" key="2">
    <source>
        <dbReference type="Proteomes" id="UP000237222"/>
    </source>
</evidence>
<comment type="caution">
    <text evidence="1">The sequence shown here is derived from an EMBL/GenBank/DDBJ whole genome shotgun (WGS) entry which is preliminary data.</text>
</comment>
<dbReference type="EMBL" id="PQGG01000030">
    <property type="protein sequence ID" value="POP52294.1"/>
    <property type="molecule type" value="Genomic_DNA"/>
</dbReference>
<dbReference type="AlphaFoldDB" id="A0A2S4HE75"/>